<dbReference type="EMBL" id="JBHULU010000020">
    <property type="protein sequence ID" value="MFD2514891.1"/>
    <property type="molecule type" value="Genomic_DNA"/>
</dbReference>
<dbReference type="InterPro" id="IPR027555">
    <property type="entry name" value="Mo5U34_MeTrfas-like"/>
</dbReference>
<dbReference type="NCBIfam" id="TIGR04290">
    <property type="entry name" value="meth_Rta_06860"/>
    <property type="match status" value="1"/>
</dbReference>
<dbReference type="InterPro" id="IPR027554">
    <property type="entry name" value="Meth_Rta_06860"/>
</dbReference>
<dbReference type="GO" id="GO:0032259">
    <property type="term" value="P:methylation"/>
    <property type="evidence" value="ECO:0007669"/>
    <property type="project" value="UniProtKB-KW"/>
</dbReference>
<keyword evidence="1" id="KW-0489">Methyltransferase</keyword>
<organism evidence="1 2">
    <name type="scientific">Pontibacter locisalis</name>
    <dbReference type="NCBI Taxonomy" id="1719035"/>
    <lineage>
        <taxon>Bacteria</taxon>
        <taxon>Pseudomonadati</taxon>
        <taxon>Bacteroidota</taxon>
        <taxon>Cytophagia</taxon>
        <taxon>Cytophagales</taxon>
        <taxon>Hymenobacteraceae</taxon>
        <taxon>Pontibacter</taxon>
    </lineage>
</organism>
<reference evidence="2" key="1">
    <citation type="journal article" date="2019" name="Int. J. Syst. Evol. Microbiol.">
        <title>The Global Catalogue of Microorganisms (GCM) 10K type strain sequencing project: providing services to taxonomists for standard genome sequencing and annotation.</title>
        <authorList>
            <consortium name="The Broad Institute Genomics Platform"/>
            <consortium name="The Broad Institute Genome Sequencing Center for Infectious Disease"/>
            <person name="Wu L."/>
            <person name="Ma J."/>
        </authorList>
    </citation>
    <scope>NUCLEOTIDE SEQUENCE [LARGE SCALE GENOMIC DNA]</scope>
    <source>
        <strain evidence="2">KCTC 42498</strain>
    </source>
</reference>
<gene>
    <name evidence="1" type="ORF">ACFSRY_13525</name>
</gene>
<protein>
    <submittedName>
        <fullName evidence="1">TIGR04290 family methyltransferase</fullName>
    </submittedName>
</protein>
<dbReference type="InterPro" id="IPR029063">
    <property type="entry name" value="SAM-dependent_MTases_sf"/>
</dbReference>
<dbReference type="RefSeq" id="WP_377508488.1">
    <property type="nucleotide sequence ID" value="NZ_JBHULU010000020.1"/>
</dbReference>
<comment type="caution">
    <text evidence="1">The sequence shown here is derived from an EMBL/GenBank/DDBJ whole genome shotgun (WGS) entry which is preliminary data.</text>
</comment>
<dbReference type="Proteomes" id="UP001597544">
    <property type="component" value="Unassembled WGS sequence"/>
</dbReference>
<proteinExistence type="predicted"/>
<dbReference type="PANTHER" id="PTHR43861">
    <property type="entry name" value="TRANS-ACONITATE 2-METHYLTRANSFERASE-RELATED"/>
    <property type="match status" value="1"/>
</dbReference>
<sequence length="272" mass="31953">MSEIEQLGPWFHNLHLPNGEQTAPHHRLGDFPRFKWQELEPHIPADLTGWKVLDIGCNAGFYSIELAKRGAHVLGIDVDPHYLRQAEWAAKQFGLEDKIELKQMQVYDVARLDSQFDLIWYMGVLYHLRYPLLSLDILSQKCRRQMVFQTLSMPGEQVVETPDDFDINDRKRMQEDGWPKMAFIEKRMAGDITNWWAPNRACIEAMMRSCGFRVKERPGHELYILEVDEQLKQNQQWNESEYLSATGQDWQKVVERKVTGKNQYMVDQNGTR</sequence>
<evidence type="ECO:0000313" key="2">
    <source>
        <dbReference type="Proteomes" id="UP001597544"/>
    </source>
</evidence>
<dbReference type="Gene3D" id="3.40.50.150">
    <property type="entry name" value="Vaccinia Virus protein VP39"/>
    <property type="match status" value="1"/>
</dbReference>
<dbReference type="GO" id="GO:0008168">
    <property type="term" value="F:methyltransferase activity"/>
    <property type="evidence" value="ECO:0007669"/>
    <property type="project" value="UniProtKB-KW"/>
</dbReference>
<dbReference type="SUPFAM" id="SSF53335">
    <property type="entry name" value="S-adenosyl-L-methionine-dependent methyltransferases"/>
    <property type="match status" value="1"/>
</dbReference>
<dbReference type="CDD" id="cd02440">
    <property type="entry name" value="AdoMet_MTases"/>
    <property type="match status" value="1"/>
</dbReference>
<name>A0ABW5IMW2_9BACT</name>
<keyword evidence="2" id="KW-1185">Reference proteome</keyword>
<dbReference type="Pfam" id="PF08003">
    <property type="entry name" value="Methyltransf_9"/>
    <property type="match status" value="1"/>
</dbReference>
<keyword evidence="1" id="KW-0808">Transferase</keyword>
<evidence type="ECO:0000313" key="1">
    <source>
        <dbReference type="EMBL" id="MFD2514891.1"/>
    </source>
</evidence>
<accession>A0ABW5IMW2</accession>
<dbReference type="PANTHER" id="PTHR43861:SF1">
    <property type="entry name" value="TRANS-ACONITATE 2-METHYLTRANSFERASE"/>
    <property type="match status" value="1"/>
</dbReference>